<dbReference type="InterPro" id="IPR001478">
    <property type="entry name" value="PDZ"/>
</dbReference>
<dbReference type="PANTHER" id="PTHR43343">
    <property type="entry name" value="PEPTIDASE S12"/>
    <property type="match status" value="1"/>
</dbReference>
<dbReference type="AlphaFoldDB" id="A0A444J9X9"/>
<name>A0A444J9X9_9BACT</name>
<feature type="domain" description="PDZ" evidence="3">
    <location>
        <begin position="1"/>
        <end position="98"/>
    </location>
</feature>
<dbReference type="Pfam" id="PF13180">
    <property type="entry name" value="PDZ_2"/>
    <property type="match status" value="1"/>
</dbReference>
<dbReference type="GO" id="GO:0006508">
    <property type="term" value="P:proteolysis"/>
    <property type="evidence" value="ECO:0007669"/>
    <property type="project" value="UniProtKB-KW"/>
</dbReference>
<feature type="non-terminal residue" evidence="4">
    <location>
        <position position="1"/>
    </location>
</feature>
<organism evidence="4 5">
    <name type="scientific">Candidatus Electrothrix marina</name>
    <dbReference type="NCBI Taxonomy" id="1859130"/>
    <lineage>
        <taxon>Bacteria</taxon>
        <taxon>Pseudomonadati</taxon>
        <taxon>Thermodesulfobacteriota</taxon>
        <taxon>Desulfobulbia</taxon>
        <taxon>Desulfobulbales</taxon>
        <taxon>Desulfobulbaceae</taxon>
        <taxon>Candidatus Electrothrix</taxon>
    </lineage>
</organism>
<dbReference type="InterPro" id="IPR036034">
    <property type="entry name" value="PDZ_sf"/>
</dbReference>
<dbReference type="InterPro" id="IPR051201">
    <property type="entry name" value="Chloro_Bact_Ser_Proteases"/>
</dbReference>
<evidence type="ECO:0000256" key="1">
    <source>
        <dbReference type="ARBA" id="ARBA00022670"/>
    </source>
</evidence>
<dbReference type="SMART" id="SM00228">
    <property type="entry name" value="PDZ"/>
    <property type="match status" value="1"/>
</dbReference>
<evidence type="ECO:0000313" key="5">
    <source>
        <dbReference type="Proteomes" id="UP000287615"/>
    </source>
</evidence>
<comment type="caution">
    <text evidence="4">The sequence shown here is derived from an EMBL/GenBank/DDBJ whole genome shotgun (WGS) entry which is preliminary data.</text>
</comment>
<protein>
    <submittedName>
        <fullName evidence="4">PDZ domain-containing protein</fullName>
    </submittedName>
</protein>
<evidence type="ECO:0000313" key="4">
    <source>
        <dbReference type="EMBL" id="RWX49880.1"/>
    </source>
</evidence>
<dbReference type="EMBL" id="MTKR01000199">
    <property type="protein sequence ID" value="RWX49880.1"/>
    <property type="molecule type" value="Genomic_DNA"/>
</dbReference>
<dbReference type="GO" id="GO:0008233">
    <property type="term" value="F:peptidase activity"/>
    <property type="evidence" value="ECO:0007669"/>
    <property type="project" value="UniProtKB-KW"/>
</dbReference>
<evidence type="ECO:0000256" key="2">
    <source>
        <dbReference type="ARBA" id="ARBA00022801"/>
    </source>
</evidence>
<evidence type="ECO:0000259" key="3">
    <source>
        <dbReference type="PROSITE" id="PS50106"/>
    </source>
</evidence>
<dbReference type="PROSITE" id="PS50106">
    <property type="entry name" value="PDZ"/>
    <property type="match status" value="1"/>
</dbReference>
<reference evidence="4 5" key="1">
    <citation type="submission" date="2017-01" db="EMBL/GenBank/DDBJ databases">
        <title>The cable genome- insights into the physiology and evolution of filamentous bacteria capable of sulfide oxidation via long distance electron transfer.</title>
        <authorList>
            <person name="Schreiber L."/>
            <person name="Bjerg J.T."/>
            <person name="Boggild A."/>
            <person name="Van De Vossenberg J."/>
            <person name="Meysman F."/>
            <person name="Nielsen L.P."/>
            <person name="Schramm A."/>
            <person name="Kjeldsen K.U."/>
        </authorList>
    </citation>
    <scope>NUCLEOTIDE SEQUENCE [LARGE SCALE GENOMIC DNA]</scope>
    <source>
        <strain evidence="4">A3</strain>
    </source>
</reference>
<gene>
    <name evidence="4" type="ORF">VU00_11992</name>
</gene>
<dbReference type="SUPFAM" id="SSF50156">
    <property type="entry name" value="PDZ domain-like"/>
    <property type="match status" value="1"/>
</dbReference>
<accession>A0A444J9X9</accession>
<dbReference type="Proteomes" id="UP000287615">
    <property type="component" value="Unassembled WGS sequence"/>
</dbReference>
<dbReference type="PANTHER" id="PTHR43343:SF3">
    <property type="entry name" value="PROTEASE DO-LIKE 8, CHLOROPLASTIC"/>
    <property type="match status" value="1"/>
</dbReference>
<sequence>QIIRHGKMFRPGLGISIAPENVIRELNLKGILILNVASGSSAEKAGLRGTKQVWGGLILGDIIFGINGVRITDYNELRDEVEKYKVGDAVTLTLLRDNHQIDVDVILDAI</sequence>
<proteinExistence type="predicted"/>
<dbReference type="Gene3D" id="2.30.42.10">
    <property type="match status" value="1"/>
</dbReference>
<keyword evidence="2" id="KW-0378">Hydrolase</keyword>
<keyword evidence="1" id="KW-0645">Protease</keyword>